<dbReference type="AlphaFoldDB" id="A0A5B7H4E3"/>
<reference evidence="1 2" key="1">
    <citation type="submission" date="2019-05" db="EMBL/GenBank/DDBJ databases">
        <title>Another draft genome of Portunus trituberculatus and its Hox gene families provides insights of decapod evolution.</title>
        <authorList>
            <person name="Jeong J.-H."/>
            <person name="Song I."/>
            <person name="Kim S."/>
            <person name="Choi T."/>
            <person name="Kim D."/>
            <person name="Ryu S."/>
            <person name="Kim W."/>
        </authorList>
    </citation>
    <scope>NUCLEOTIDE SEQUENCE [LARGE SCALE GENOMIC DNA]</scope>
    <source>
        <tissue evidence="1">Muscle</tissue>
    </source>
</reference>
<accession>A0A5B7H4E3</accession>
<proteinExistence type="predicted"/>
<name>A0A5B7H4E3_PORTR</name>
<dbReference type="EMBL" id="VSRR010025579">
    <property type="protein sequence ID" value="MPC66970.1"/>
    <property type="molecule type" value="Genomic_DNA"/>
</dbReference>
<gene>
    <name evidence="1" type="ORF">E2C01_061129</name>
</gene>
<organism evidence="1 2">
    <name type="scientific">Portunus trituberculatus</name>
    <name type="common">Swimming crab</name>
    <name type="synonym">Neptunus trituberculatus</name>
    <dbReference type="NCBI Taxonomy" id="210409"/>
    <lineage>
        <taxon>Eukaryota</taxon>
        <taxon>Metazoa</taxon>
        <taxon>Ecdysozoa</taxon>
        <taxon>Arthropoda</taxon>
        <taxon>Crustacea</taxon>
        <taxon>Multicrustacea</taxon>
        <taxon>Malacostraca</taxon>
        <taxon>Eumalacostraca</taxon>
        <taxon>Eucarida</taxon>
        <taxon>Decapoda</taxon>
        <taxon>Pleocyemata</taxon>
        <taxon>Brachyura</taxon>
        <taxon>Eubrachyura</taxon>
        <taxon>Portunoidea</taxon>
        <taxon>Portunidae</taxon>
        <taxon>Portuninae</taxon>
        <taxon>Portunus</taxon>
    </lineage>
</organism>
<protein>
    <submittedName>
        <fullName evidence="1">Uncharacterized protein</fullName>
    </submittedName>
</protein>
<evidence type="ECO:0000313" key="1">
    <source>
        <dbReference type="EMBL" id="MPC66970.1"/>
    </source>
</evidence>
<sequence length="97" mass="10373">MAAGGRAGGRLEMSMRRRDRGGWLEGVLGAWAGRLDGYGSGGRKADEETGCKAEWRVCVGGGRRCMICGGTEPRVRRVKDCKATGSEAGRAEGMEYM</sequence>
<evidence type="ECO:0000313" key="2">
    <source>
        <dbReference type="Proteomes" id="UP000324222"/>
    </source>
</evidence>
<dbReference type="Proteomes" id="UP000324222">
    <property type="component" value="Unassembled WGS sequence"/>
</dbReference>
<keyword evidence="2" id="KW-1185">Reference proteome</keyword>
<comment type="caution">
    <text evidence="1">The sequence shown here is derived from an EMBL/GenBank/DDBJ whole genome shotgun (WGS) entry which is preliminary data.</text>
</comment>